<dbReference type="AlphaFoldDB" id="A0AAE4AYE4"/>
<dbReference type="SUPFAM" id="SSF55486">
    <property type="entry name" value="Metalloproteases ('zincins'), catalytic domain"/>
    <property type="match status" value="1"/>
</dbReference>
<feature type="compositionally biased region" description="Basic and acidic residues" evidence="1">
    <location>
        <begin position="63"/>
        <end position="75"/>
    </location>
</feature>
<gene>
    <name evidence="4" type="ORF">J2S42_003901</name>
</gene>
<feature type="region of interest" description="Disordered" evidence="1">
    <location>
        <begin position="128"/>
        <end position="190"/>
    </location>
</feature>
<dbReference type="EMBL" id="JAUSUZ010000001">
    <property type="protein sequence ID" value="MDQ0367232.1"/>
    <property type="molecule type" value="Genomic_DNA"/>
</dbReference>
<organism evidence="4 5">
    <name type="scientific">Catenuloplanes indicus</name>
    <dbReference type="NCBI Taxonomy" id="137267"/>
    <lineage>
        <taxon>Bacteria</taxon>
        <taxon>Bacillati</taxon>
        <taxon>Actinomycetota</taxon>
        <taxon>Actinomycetes</taxon>
        <taxon>Micromonosporales</taxon>
        <taxon>Micromonosporaceae</taxon>
        <taxon>Catenuloplanes</taxon>
    </lineage>
</organism>
<feature type="compositionally biased region" description="Pro residues" evidence="1">
    <location>
        <begin position="150"/>
        <end position="161"/>
    </location>
</feature>
<keyword evidence="5" id="KW-1185">Reference proteome</keyword>
<evidence type="ECO:0000313" key="5">
    <source>
        <dbReference type="Proteomes" id="UP001240236"/>
    </source>
</evidence>
<name>A0AAE4AYE4_9ACTN</name>
<dbReference type="Pfam" id="PF11350">
    <property type="entry name" value="DUF3152"/>
    <property type="match status" value="1"/>
</dbReference>
<sequence length="385" mass="40674">MATPGNRLYPLSAASGRTAEERAAAAAAIRRVRLDPDERRRQRRANFGLPAAPMSRSLAVTRAEGRSGRPRRDAGSVRIPGPARAPAPAEPIRRLRRKRRRTGVVALLLAAAALVGVDLARGPDYRPVSAPGGEAGPVASGEPPTRSVDPPRPASPAPRPTPSVKTPIVPKTPVATRSVAPPPPGGETVMPEKATTFAQQGTGTFGHATGPGPVLGRAGMLRRFRVAAEGGTGVPVDAFATEVDRILGDRRSWTASGQFRLQRVAQGQNAEFVIYLATPKTSEKMCAAGGLATSAYTSCRLSGKVIINAARWHTAIPDYDAPIADYRAYAINHETGHQFGHGHEACPGPGSPAPVMQQQTYGLRGCLANAWPYLAGRRYQGKAVR</sequence>
<keyword evidence="2" id="KW-0812">Transmembrane</keyword>
<dbReference type="InterPro" id="IPR022603">
    <property type="entry name" value="DUF3152"/>
</dbReference>
<feature type="transmembrane region" description="Helical" evidence="2">
    <location>
        <begin position="102"/>
        <end position="120"/>
    </location>
</feature>
<keyword evidence="2" id="KW-1133">Transmembrane helix</keyword>
<dbReference type="Proteomes" id="UP001240236">
    <property type="component" value="Unassembled WGS sequence"/>
</dbReference>
<dbReference type="RefSeq" id="WP_307241131.1">
    <property type="nucleotide sequence ID" value="NZ_JAUSUZ010000001.1"/>
</dbReference>
<proteinExistence type="predicted"/>
<evidence type="ECO:0000256" key="2">
    <source>
        <dbReference type="SAM" id="Phobius"/>
    </source>
</evidence>
<comment type="caution">
    <text evidence="4">The sequence shown here is derived from an EMBL/GenBank/DDBJ whole genome shotgun (WGS) entry which is preliminary data.</text>
</comment>
<feature type="region of interest" description="Disordered" evidence="1">
    <location>
        <begin position="36"/>
        <end position="95"/>
    </location>
</feature>
<evidence type="ECO:0000256" key="1">
    <source>
        <dbReference type="SAM" id="MobiDB-lite"/>
    </source>
</evidence>
<reference evidence="4 5" key="1">
    <citation type="submission" date="2023-07" db="EMBL/GenBank/DDBJ databases">
        <title>Sequencing the genomes of 1000 actinobacteria strains.</title>
        <authorList>
            <person name="Klenk H.-P."/>
        </authorList>
    </citation>
    <scope>NUCLEOTIDE SEQUENCE [LARGE SCALE GENOMIC DNA]</scope>
    <source>
        <strain evidence="4 5">DSM 44709</strain>
    </source>
</reference>
<accession>A0AAE4AYE4</accession>
<feature type="domain" description="DUF3152" evidence="3">
    <location>
        <begin position="195"/>
        <end position="363"/>
    </location>
</feature>
<protein>
    <recommendedName>
        <fullName evidence="3">DUF3152 domain-containing protein</fullName>
    </recommendedName>
</protein>
<keyword evidence="2" id="KW-0472">Membrane</keyword>
<evidence type="ECO:0000313" key="4">
    <source>
        <dbReference type="EMBL" id="MDQ0367232.1"/>
    </source>
</evidence>
<evidence type="ECO:0000259" key="3">
    <source>
        <dbReference type="Pfam" id="PF11350"/>
    </source>
</evidence>